<sequence>MAIAAVPVQVRPRVLIHNPDDFFCGILFFRFKINSTNAILHLHLQRRGEGAQGILKHMDNTYPSFNQRIDNMKPIVIVHDKKHIERSYAVITSHSKFKYIKCNFT</sequence>
<name>A0A381Y9M2_9ZZZZ</name>
<dbReference type="AlphaFoldDB" id="A0A381Y9M2"/>
<gene>
    <name evidence="1" type="ORF">METZ01_LOCUS125971</name>
</gene>
<reference evidence="1" key="1">
    <citation type="submission" date="2018-05" db="EMBL/GenBank/DDBJ databases">
        <authorList>
            <person name="Lanie J.A."/>
            <person name="Ng W.-L."/>
            <person name="Kazmierczak K.M."/>
            <person name="Andrzejewski T.M."/>
            <person name="Davidsen T.M."/>
            <person name="Wayne K.J."/>
            <person name="Tettelin H."/>
            <person name="Glass J.I."/>
            <person name="Rusch D."/>
            <person name="Podicherti R."/>
            <person name="Tsui H.-C.T."/>
            <person name="Winkler M.E."/>
        </authorList>
    </citation>
    <scope>NUCLEOTIDE SEQUENCE</scope>
</reference>
<proteinExistence type="predicted"/>
<accession>A0A381Y9M2</accession>
<evidence type="ECO:0000313" key="1">
    <source>
        <dbReference type="EMBL" id="SVA73117.1"/>
    </source>
</evidence>
<protein>
    <submittedName>
        <fullName evidence="1">Uncharacterized protein</fullName>
    </submittedName>
</protein>
<dbReference type="EMBL" id="UINC01017595">
    <property type="protein sequence ID" value="SVA73117.1"/>
    <property type="molecule type" value="Genomic_DNA"/>
</dbReference>
<organism evidence="1">
    <name type="scientific">marine metagenome</name>
    <dbReference type="NCBI Taxonomy" id="408172"/>
    <lineage>
        <taxon>unclassified sequences</taxon>
        <taxon>metagenomes</taxon>
        <taxon>ecological metagenomes</taxon>
    </lineage>
</organism>